<dbReference type="Pfam" id="PF00009">
    <property type="entry name" value="GTP_EFTU"/>
    <property type="match status" value="1"/>
</dbReference>
<dbReference type="SUPFAM" id="SSF50447">
    <property type="entry name" value="Translation proteins"/>
    <property type="match status" value="2"/>
</dbReference>
<feature type="domain" description="Tr-type G" evidence="11">
    <location>
        <begin position="16"/>
        <end position="185"/>
    </location>
</feature>
<protein>
    <recommendedName>
        <fullName evidence="3 9">Translation initiation factor IF-2</fullName>
    </recommendedName>
</protein>
<dbReference type="Pfam" id="PF22042">
    <property type="entry name" value="EF-G_D2"/>
    <property type="match status" value="1"/>
</dbReference>
<comment type="function">
    <text evidence="10">One of the essential components for the initiation of protein synthesis. Protects formylmethionyl-tRNA from spontaneous hydrolysis and promotes its binding to the 30S ribosomal subunits. Also involved in the hydrolysis of GTP during the formation of the 70S ribosomal complex.</text>
</comment>
<gene>
    <name evidence="12" type="ORF">A2806_01890</name>
</gene>
<dbReference type="NCBIfam" id="TIGR00231">
    <property type="entry name" value="small_GTP"/>
    <property type="match status" value="1"/>
</dbReference>
<dbReference type="NCBIfam" id="TIGR00487">
    <property type="entry name" value="IF-2"/>
    <property type="match status" value="1"/>
</dbReference>
<comment type="subcellular location">
    <subcellularLocation>
        <location evidence="1">Cytoplasm</location>
    </subcellularLocation>
</comment>
<dbReference type="InterPro" id="IPR023115">
    <property type="entry name" value="TIF_IF2_dom3"/>
</dbReference>
<comment type="caution">
    <text evidence="12">The sequence shown here is derived from an EMBL/GenBank/DDBJ whole genome shotgun (WGS) entry which is preliminary data.</text>
</comment>
<evidence type="ECO:0000256" key="9">
    <source>
        <dbReference type="NCBIfam" id="TIGR00487"/>
    </source>
</evidence>
<dbReference type="InterPro" id="IPR027417">
    <property type="entry name" value="P-loop_NTPase"/>
</dbReference>
<dbReference type="InterPro" id="IPR009000">
    <property type="entry name" value="Transl_B-barrel_sf"/>
</dbReference>
<evidence type="ECO:0000256" key="10">
    <source>
        <dbReference type="RuleBase" id="RU000644"/>
    </source>
</evidence>
<name>A0A1G2PL93_9BACT</name>
<dbReference type="PANTHER" id="PTHR43381">
    <property type="entry name" value="TRANSLATION INITIATION FACTOR IF-2-RELATED"/>
    <property type="match status" value="1"/>
</dbReference>
<keyword evidence="6" id="KW-0547">Nucleotide-binding</keyword>
<dbReference type="Gene3D" id="3.40.50.10050">
    <property type="entry name" value="Translation initiation factor IF- 2, domain 3"/>
    <property type="match status" value="1"/>
</dbReference>
<dbReference type="InterPro" id="IPR004161">
    <property type="entry name" value="EFTu-like_2"/>
</dbReference>
<evidence type="ECO:0000259" key="11">
    <source>
        <dbReference type="PROSITE" id="PS51722"/>
    </source>
</evidence>
<dbReference type="InterPro" id="IPR000178">
    <property type="entry name" value="TF_IF2_bacterial-like"/>
</dbReference>
<dbReference type="InterPro" id="IPR036925">
    <property type="entry name" value="TIF_IF2_dom3_sf"/>
</dbReference>
<dbReference type="GO" id="GO:0003924">
    <property type="term" value="F:GTPase activity"/>
    <property type="evidence" value="ECO:0007669"/>
    <property type="project" value="InterPro"/>
</dbReference>
<proteinExistence type="inferred from homology"/>
<dbReference type="PROSITE" id="PS51722">
    <property type="entry name" value="G_TR_2"/>
    <property type="match status" value="1"/>
</dbReference>
<dbReference type="Gene3D" id="3.40.50.300">
    <property type="entry name" value="P-loop containing nucleotide triphosphate hydrolases"/>
    <property type="match status" value="1"/>
</dbReference>
<dbReference type="AlphaFoldDB" id="A0A1G2PL93"/>
<evidence type="ECO:0000313" key="12">
    <source>
        <dbReference type="EMBL" id="OHA49067.1"/>
    </source>
</evidence>
<evidence type="ECO:0000256" key="3">
    <source>
        <dbReference type="ARBA" id="ARBA00020675"/>
    </source>
</evidence>
<dbReference type="Gene3D" id="2.40.30.10">
    <property type="entry name" value="Translation factors"/>
    <property type="match status" value="2"/>
</dbReference>
<dbReference type="PANTHER" id="PTHR43381:SF5">
    <property type="entry name" value="TR-TYPE G DOMAIN-CONTAINING PROTEIN"/>
    <property type="match status" value="1"/>
</dbReference>
<keyword evidence="8" id="KW-0342">GTP-binding</keyword>
<organism evidence="12 13">
    <name type="scientific">Candidatus Terrybacteria bacterium RIFCSPHIGHO2_01_FULL_48_17</name>
    <dbReference type="NCBI Taxonomy" id="1802362"/>
    <lineage>
        <taxon>Bacteria</taxon>
        <taxon>Candidatus Terryibacteriota</taxon>
    </lineage>
</organism>
<evidence type="ECO:0000256" key="5">
    <source>
        <dbReference type="ARBA" id="ARBA00022540"/>
    </source>
</evidence>
<dbReference type="FunFam" id="3.40.50.300:FF:000019">
    <property type="entry name" value="Translation initiation factor IF-2"/>
    <property type="match status" value="1"/>
</dbReference>
<evidence type="ECO:0000256" key="8">
    <source>
        <dbReference type="ARBA" id="ARBA00023134"/>
    </source>
</evidence>
<dbReference type="Proteomes" id="UP000177629">
    <property type="component" value="Unassembled WGS sequence"/>
</dbReference>
<dbReference type="InterPro" id="IPR000795">
    <property type="entry name" value="T_Tr_GTP-bd_dom"/>
</dbReference>
<evidence type="ECO:0000256" key="4">
    <source>
        <dbReference type="ARBA" id="ARBA00022490"/>
    </source>
</evidence>
<dbReference type="SUPFAM" id="SSF52156">
    <property type="entry name" value="Initiation factor IF2/eIF5b, domain 3"/>
    <property type="match status" value="1"/>
</dbReference>
<evidence type="ECO:0000256" key="7">
    <source>
        <dbReference type="ARBA" id="ARBA00022917"/>
    </source>
</evidence>
<accession>A0A1G2PL93</accession>
<dbReference type="Pfam" id="PF03144">
    <property type="entry name" value="GTP_EFTU_D2"/>
    <property type="match status" value="1"/>
</dbReference>
<dbReference type="Pfam" id="PF11987">
    <property type="entry name" value="IF-2"/>
    <property type="match status" value="1"/>
</dbReference>
<evidence type="ECO:0000256" key="6">
    <source>
        <dbReference type="ARBA" id="ARBA00022741"/>
    </source>
</evidence>
<keyword evidence="4" id="KW-0963">Cytoplasm</keyword>
<keyword evidence="7 10" id="KW-0648">Protein biosynthesis</keyword>
<dbReference type="InterPro" id="IPR015760">
    <property type="entry name" value="TIF_IF2"/>
</dbReference>
<dbReference type="InterPro" id="IPR053905">
    <property type="entry name" value="EF-G-like_DII"/>
</dbReference>
<reference evidence="12 13" key="1">
    <citation type="journal article" date="2016" name="Nat. Commun.">
        <title>Thousands of microbial genomes shed light on interconnected biogeochemical processes in an aquifer system.</title>
        <authorList>
            <person name="Anantharaman K."/>
            <person name="Brown C.T."/>
            <person name="Hug L.A."/>
            <person name="Sharon I."/>
            <person name="Castelle C.J."/>
            <person name="Probst A.J."/>
            <person name="Thomas B.C."/>
            <person name="Singh A."/>
            <person name="Wilkins M.J."/>
            <person name="Karaoz U."/>
            <person name="Brodie E.L."/>
            <person name="Williams K.H."/>
            <person name="Hubbard S.S."/>
            <person name="Banfield J.F."/>
        </authorList>
    </citation>
    <scope>NUCLEOTIDE SEQUENCE [LARGE SCALE GENOMIC DNA]</scope>
</reference>
<dbReference type="GO" id="GO:0005737">
    <property type="term" value="C:cytoplasm"/>
    <property type="evidence" value="ECO:0007669"/>
    <property type="project" value="UniProtKB-SubCell"/>
</dbReference>
<dbReference type="STRING" id="1802362.A2806_01890"/>
<dbReference type="GO" id="GO:0005525">
    <property type="term" value="F:GTP binding"/>
    <property type="evidence" value="ECO:0007669"/>
    <property type="project" value="UniProtKB-KW"/>
</dbReference>
<keyword evidence="5 10" id="KW-0396">Initiation factor</keyword>
<dbReference type="EMBL" id="MHSS01000001">
    <property type="protein sequence ID" value="OHA49067.1"/>
    <property type="molecule type" value="Genomic_DNA"/>
</dbReference>
<dbReference type="CDD" id="cd01887">
    <property type="entry name" value="IF2_eIF5B"/>
    <property type="match status" value="1"/>
</dbReference>
<dbReference type="SUPFAM" id="SSF52540">
    <property type="entry name" value="P-loop containing nucleoside triphosphate hydrolases"/>
    <property type="match status" value="1"/>
</dbReference>
<comment type="similarity">
    <text evidence="2 10">Belongs to the TRAFAC class translation factor GTPase superfamily. Classic translation factor GTPase family. IF-2 subfamily.</text>
</comment>
<evidence type="ECO:0000256" key="2">
    <source>
        <dbReference type="ARBA" id="ARBA00007733"/>
    </source>
</evidence>
<dbReference type="FunFam" id="3.40.50.10050:FF:000001">
    <property type="entry name" value="Translation initiation factor IF-2"/>
    <property type="match status" value="1"/>
</dbReference>
<evidence type="ECO:0000313" key="13">
    <source>
        <dbReference type="Proteomes" id="UP000177629"/>
    </source>
</evidence>
<sequence>MAATAGKKRKEIAQTTRPPVVVVLGHVDHGKTTLLDYIRKTNVVARESGGITQHIGAYQVEHDGKKITFLDTPGHEAFSAIRKRGAAVADIAVLVIAANDGMKPQTREALEAIRAAKIPYLVAFTKIDLPQADVQRAKTQLAEAGVLLEGWGGDVPNLEVSGKTGTGIAELLELLLLVAEVAELKDTVDEPFWGVVIEAHRDSRQGPTATVLVKSGILKVGDVISAGTVVGKVKAMENFLKNSVTEASPAIPVVLLGFNDVPDVGDRVLTFDSEKEAVAAAEKEASRRTFEKILGGQESEATLAVIIRADVVGSLEAIVGELEKLANPYVALHIVSADTGEVSENDIDQAEATRAQIFAFRTKIRGQIALRAERTGVKIHMLAVIYDLTDIVKRALQDTVPPEIIREDLGQVRVLALFRDEGTQQIVGGRVASGIIRKGEFAEVMRDDRLLGRGRLKEVQQNKIPVDEVKQGNECGMLIEIKGSIDIVEGDMLRVFHEERRERKLF</sequence>
<dbReference type="GO" id="GO:0003743">
    <property type="term" value="F:translation initiation factor activity"/>
    <property type="evidence" value="ECO:0007669"/>
    <property type="project" value="UniProtKB-UniRule"/>
</dbReference>
<evidence type="ECO:0000256" key="1">
    <source>
        <dbReference type="ARBA" id="ARBA00004496"/>
    </source>
</evidence>
<dbReference type="InterPro" id="IPR005225">
    <property type="entry name" value="Small_GTP-bd"/>
</dbReference>